<dbReference type="EMBL" id="JAWDGP010006075">
    <property type="protein sequence ID" value="KAK3747743.1"/>
    <property type="molecule type" value="Genomic_DNA"/>
</dbReference>
<protein>
    <submittedName>
        <fullName evidence="2">Uncharacterized protein</fullName>
    </submittedName>
</protein>
<feature type="region of interest" description="Disordered" evidence="1">
    <location>
        <begin position="160"/>
        <end position="180"/>
    </location>
</feature>
<name>A0AAE0YJP1_9GAST</name>
<accession>A0AAE0YJP1</accession>
<gene>
    <name evidence="2" type="ORF">RRG08_024889</name>
</gene>
<keyword evidence="3" id="KW-1185">Reference proteome</keyword>
<dbReference type="AlphaFoldDB" id="A0AAE0YJP1"/>
<sequence length="180" mass="19818">MLNQTILLYFLRFGSPKFLQMASHPVSSQPAAASEGPGDAAQNTTPGSPDSTSHSQGGSGRLYQRRCMCCCSPRGKIVRRCCCLCESGKGNRNPDDWNYPWDKSFPKCFGLCCMWYAFCLVFPCSLCIPPYRDLLCCVQEGCWDGTCCGACLFGLPPPGSKPRHHGNRRGSRVSHWSDSS</sequence>
<comment type="caution">
    <text evidence="2">The sequence shown here is derived from an EMBL/GenBank/DDBJ whole genome shotgun (WGS) entry which is preliminary data.</text>
</comment>
<feature type="region of interest" description="Disordered" evidence="1">
    <location>
        <begin position="28"/>
        <end position="60"/>
    </location>
</feature>
<evidence type="ECO:0000313" key="3">
    <source>
        <dbReference type="Proteomes" id="UP001283361"/>
    </source>
</evidence>
<reference evidence="2" key="1">
    <citation type="journal article" date="2023" name="G3 (Bethesda)">
        <title>A reference genome for the long-term kleptoplast-retaining sea slug Elysia crispata morphotype clarki.</title>
        <authorList>
            <person name="Eastman K.E."/>
            <person name="Pendleton A.L."/>
            <person name="Shaikh M.A."/>
            <person name="Suttiyut T."/>
            <person name="Ogas R."/>
            <person name="Tomko P."/>
            <person name="Gavelis G."/>
            <person name="Widhalm J.R."/>
            <person name="Wisecaver J.H."/>
        </authorList>
    </citation>
    <scope>NUCLEOTIDE SEQUENCE</scope>
    <source>
        <strain evidence="2">ECLA1</strain>
    </source>
</reference>
<feature type="compositionally biased region" description="Basic residues" evidence="1">
    <location>
        <begin position="161"/>
        <end position="172"/>
    </location>
</feature>
<proteinExistence type="predicted"/>
<evidence type="ECO:0000256" key="1">
    <source>
        <dbReference type="SAM" id="MobiDB-lite"/>
    </source>
</evidence>
<organism evidence="2 3">
    <name type="scientific">Elysia crispata</name>
    <name type="common">lettuce slug</name>
    <dbReference type="NCBI Taxonomy" id="231223"/>
    <lineage>
        <taxon>Eukaryota</taxon>
        <taxon>Metazoa</taxon>
        <taxon>Spiralia</taxon>
        <taxon>Lophotrochozoa</taxon>
        <taxon>Mollusca</taxon>
        <taxon>Gastropoda</taxon>
        <taxon>Heterobranchia</taxon>
        <taxon>Euthyneura</taxon>
        <taxon>Panpulmonata</taxon>
        <taxon>Sacoglossa</taxon>
        <taxon>Placobranchoidea</taxon>
        <taxon>Plakobranchidae</taxon>
        <taxon>Elysia</taxon>
    </lineage>
</organism>
<dbReference type="Proteomes" id="UP001283361">
    <property type="component" value="Unassembled WGS sequence"/>
</dbReference>
<feature type="compositionally biased region" description="Polar residues" evidence="1">
    <location>
        <begin position="41"/>
        <end position="56"/>
    </location>
</feature>
<evidence type="ECO:0000313" key="2">
    <source>
        <dbReference type="EMBL" id="KAK3747743.1"/>
    </source>
</evidence>